<dbReference type="Pfam" id="PF05960">
    <property type="entry name" value="DUF885"/>
    <property type="match status" value="1"/>
</dbReference>
<name>A0A415PC89_9FIRM</name>
<dbReference type="PANTHER" id="PTHR33361:SF2">
    <property type="entry name" value="DUF885 DOMAIN-CONTAINING PROTEIN"/>
    <property type="match status" value="1"/>
</dbReference>
<dbReference type="Proteomes" id="UP000284868">
    <property type="component" value="Unassembled WGS sequence"/>
</dbReference>
<proteinExistence type="predicted"/>
<evidence type="ECO:0000256" key="1">
    <source>
        <dbReference type="SAM" id="SignalP"/>
    </source>
</evidence>
<sequence>MNRFWKKTSLLALSSTLALSLIGCSKPDAKEEQKAFASFMKDEFVDTMESEYLLINTYLEDPKAYGIDMSKVKVNLGSRFDAKTAKSDYKEMQKAYEEFEGFDRDLLTKEQQDEYDAYEFQQSLALEMGEQEYDYYAQLFSSMSGLQFQLPTLFADWQLDSEEEVVQMLTCLSDVRAYVKSALDYTKKQSEKNLLMTDIDAVIEYCDRIVASGENSSVLTSIKENIDKSGMKGEQANIYKEQARAVFTESFIPAYQDISATMKEIKKAGKNNSEGYAKFENGKEYYELFVQQNIGSDKSVEDVKKMMEDAYDEYLREMTAVVMENPEEVEPIVSQQLPSTGYKSYTEILDDMKSKITKEYPKVKNLEYNIKNMNTEVASDGIAAYFVIPKMDGNPVKQLRVNPNGADPSSISTFSTVSHEGFPGHMYQYAYMSENVDSNFIKALSNNLAYTEGYAVYAQMNSLKYLEDKEINSALLDAYRLNELTTYCVIVLADIGIHYEGWKLDEFVTFFQDKGLYLPDDQALEMYNQLQANPAAFMPYYVGYAEFKELRENAETALGERFDVKEFNQAILESGTVPFEVVERHVDAYIEAK</sequence>
<reference evidence="2 3" key="1">
    <citation type="submission" date="2018-08" db="EMBL/GenBank/DDBJ databases">
        <title>A genome reference for cultivated species of the human gut microbiota.</title>
        <authorList>
            <person name="Zou Y."/>
            <person name="Xue W."/>
            <person name="Luo G."/>
        </authorList>
    </citation>
    <scope>NUCLEOTIDE SEQUENCE [LARGE SCALE GENOMIC DNA]</scope>
    <source>
        <strain evidence="2 3">AF35-6BH</strain>
    </source>
</reference>
<accession>A0A415PC89</accession>
<keyword evidence="3" id="KW-1185">Reference proteome</keyword>
<dbReference type="InterPro" id="IPR010281">
    <property type="entry name" value="DUF885"/>
</dbReference>
<dbReference type="RefSeq" id="WP_118365630.1">
    <property type="nucleotide sequence ID" value="NZ_CAUFDR010000016.1"/>
</dbReference>
<evidence type="ECO:0000313" key="2">
    <source>
        <dbReference type="EMBL" id="RHM10350.1"/>
    </source>
</evidence>
<protein>
    <submittedName>
        <fullName evidence="2">DUF885 domain-containing protein</fullName>
    </submittedName>
</protein>
<organism evidence="2 3">
    <name type="scientific">Amedibacillus dolichus</name>
    <dbReference type="NCBI Taxonomy" id="31971"/>
    <lineage>
        <taxon>Bacteria</taxon>
        <taxon>Bacillati</taxon>
        <taxon>Bacillota</taxon>
        <taxon>Erysipelotrichia</taxon>
        <taxon>Erysipelotrichales</taxon>
        <taxon>Erysipelotrichaceae</taxon>
        <taxon>Amedibacillus</taxon>
    </lineage>
</organism>
<gene>
    <name evidence="2" type="ORF">DWZ83_06475</name>
</gene>
<dbReference type="EMBL" id="QRPK01000029">
    <property type="protein sequence ID" value="RHM10350.1"/>
    <property type="molecule type" value="Genomic_DNA"/>
</dbReference>
<feature type="chain" id="PRO_5039202201" evidence="1">
    <location>
        <begin position="21"/>
        <end position="593"/>
    </location>
</feature>
<keyword evidence="1" id="KW-0732">Signal</keyword>
<dbReference type="OrthoDB" id="9760040at2"/>
<dbReference type="AlphaFoldDB" id="A0A415PC89"/>
<feature type="signal peptide" evidence="1">
    <location>
        <begin position="1"/>
        <end position="20"/>
    </location>
</feature>
<comment type="caution">
    <text evidence="2">The sequence shown here is derived from an EMBL/GenBank/DDBJ whole genome shotgun (WGS) entry which is preliminary data.</text>
</comment>
<dbReference type="PANTHER" id="PTHR33361">
    <property type="entry name" value="GLR0591 PROTEIN"/>
    <property type="match status" value="1"/>
</dbReference>
<evidence type="ECO:0000313" key="3">
    <source>
        <dbReference type="Proteomes" id="UP000284868"/>
    </source>
</evidence>
<dbReference type="PROSITE" id="PS51257">
    <property type="entry name" value="PROKAR_LIPOPROTEIN"/>
    <property type="match status" value="1"/>
</dbReference>